<dbReference type="Proteomes" id="UP000641137">
    <property type="component" value="Unassembled WGS sequence"/>
</dbReference>
<comment type="caution">
    <text evidence="2">The sequence shown here is derived from an EMBL/GenBank/DDBJ whole genome shotgun (WGS) entry which is preliminary data.</text>
</comment>
<protein>
    <recommendedName>
        <fullName evidence="4">Tail tube GTA-gp10-like protein</fullName>
    </recommendedName>
</protein>
<dbReference type="RefSeq" id="WP_189486973.1">
    <property type="nucleotide sequence ID" value="NZ_BMZO01000001.1"/>
</dbReference>
<reference evidence="2" key="2">
    <citation type="submission" date="2020-09" db="EMBL/GenBank/DDBJ databases">
        <authorList>
            <person name="Sun Q."/>
            <person name="Kim S."/>
        </authorList>
    </citation>
    <scope>NUCLEOTIDE SEQUENCE</scope>
    <source>
        <strain evidence="2">KCTC 42097</strain>
    </source>
</reference>
<name>A0A8J3DER8_9HYPH</name>
<dbReference type="Pfam" id="PF11836">
    <property type="entry name" value="Phage_TAC_11"/>
    <property type="match status" value="1"/>
</dbReference>
<reference evidence="2" key="1">
    <citation type="journal article" date="2014" name="Int. J. Syst. Evol. Microbiol.">
        <title>Complete genome sequence of Corynebacterium casei LMG S-19264T (=DSM 44701T), isolated from a smear-ripened cheese.</title>
        <authorList>
            <consortium name="US DOE Joint Genome Institute (JGI-PGF)"/>
            <person name="Walter F."/>
            <person name="Albersmeier A."/>
            <person name="Kalinowski J."/>
            <person name="Ruckert C."/>
        </authorList>
    </citation>
    <scope>NUCLEOTIDE SEQUENCE</scope>
    <source>
        <strain evidence="2">KCTC 42097</strain>
    </source>
</reference>
<feature type="compositionally biased region" description="Low complexity" evidence="1">
    <location>
        <begin position="145"/>
        <end position="159"/>
    </location>
</feature>
<sequence>MTQTHEDILGGVKRKFRLPIGELRELQEKCEAGPATILARLMSYQPNATKRPEPSDYTHGDADPDYIADFNVYSMLRSFGGDWRVDDIRETIRLGLIGGGTTPTDAYIAVARYIDTRPLWEHAGLACAILLKALTGDKDDDPGKAPVETTTPTEAATES</sequence>
<evidence type="ECO:0008006" key="4">
    <source>
        <dbReference type="Google" id="ProtNLM"/>
    </source>
</evidence>
<accession>A0A8J3DER8</accession>
<dbReference type="InterPro" id="IPR021791">
    <property type="entry name" value="Phage_TAC_11"/>
</dbReference>
<dbReference type="EMBL" id="BMZO01000001">
    <property type="protein sequence ID" value="GHC61629.1"/>
    <property type="molecule type" value="Genomic_DNA"/>
</dbReference>
<evidence type="ECO:0000313" key="2">
    <source>
        <dbReference type="EMBL" id="GHC61629.1"/>
    </source>
</evidence>
<keyword evidence="3" id="KW-1185">Reference proteome</keyword>
<organism evidence="2 3">
    <name type="scientific">Limoniibacter endophyticus</name>
    <dbReference type="NCBI Taxonomy" id="1565040"/>
    <lineage>
        <taxon>Bacteria</taxon>
        <taxon>Pseudomonadati</taxon>
        <taxon>Pseudomonadota</taxon>
        <taxon>Alphaproteobacteria</taxon>
        <taxon>Hyphomicrobiales</taxon>
        <taxon>Bartonellaceae</taxon>
        <taxon>Limoniibacter</taxon>
    </lineage>
</organism>
<proteinExistence type="predicted"/>
<dbReference type="AlphaFoldDB" id="A0A8J3DER8"/>
<evidence type="ECO:0000313" key="3">
    <source>
        <dbReference type="Proteomes" id="UP000641137"/>
    </source>
</evidence>
<gene>
    <name evidence="2" type="ORF">GCM10010136_02290</name>
</gene>
<feature type="region of interest" description="Disordered" evidence="1">
    <location>
        <begin position="137"/>
        <end position="159"/>
    </location>
</feature>
<evidence type="ECO:0000256" key="1">
    <source>
        <dbReference type="SAM" id="MobiDB-lite"/>
    </source>
</evidence>